<keyword evidence="5" id="KW-1133">Transmembrane helix</keyword>
<dbReference type="Pfam" id="PF01437">
    <property type="entry name" value="PSI"/>
    <property type="match status" value="1"/>
</dbReference>
<dbReference type="AlphaFoldDB" id="A0A3N4L1M2"/>
<evidence type="ECO:0000256" key="5">
    <source>
        <dbReference type="SAM" id="Phobius"/>
    </source>
</evidence>
<dbReference type="OrthoDB" id="5427091at2759"/>
<keyword evidence="2 5" id="KW-0472">Membrane</keyword>
<comment type="subcellular location">
    <subcellularLocation>
        <location evidence="1">Membrane</location>
    </subcellularLocation>
</comment>
<evidence type="ECO:0000313" key="7">
    <source>
        <dbReference type="Proteomes" id="UP000277580"/>
    </source>
</evidence>
<organism evidence="6 7">
    <name type="scientific">Morchella conica CCBAS932</name>
    <dbReference type="NCBI Taxonomy" id="1392247"/>
    <lineage>
        <taxon>Eukaryota</taxon>
        <taxon>Fungi</taxon>
        <taxon>Dikarya</taxon>
        <taxon>Ascomycota</taxon>
        <taxon>Pezizomycotina</taxon>
        <taxon>Pezizomycetes</taxon>
        <taxon>Pezizales</taxon>
        <taxon>Morchellaceae</taxon>
        <taxon>Morchella</taxon>
    </lineage>
</organism>
<protein>
    <recommendedName>
        <fullName evidence="8">PSI domain-containing protein</fullName>
    </recommendedName>
</protein>
<gene>
    <name evidence="6" type="ORF">P167DRAFT_606032</name>
</gene>
<evidence type="ECO:0000256" key="1">
    <source>
        <dbReference type="ARBA" id="ARBA00004370"/>
    </source>
</evidence>
<keyword evidence="5" id="KW-0812">Transmembrane</keyword>
<evidence type="ECO:0000256" key="4">
    <source>
        <dbReference type="SAM" id="MobiDB-lite"/>
    </source>
</evidence>
<dbReference type="InterPro" id="IPR002165">
    <property type="entry name" value="Plexin_repeat"/>
</dbReference>
<dbReference type="STRING" id="1392247.A0A3N4L1M2"/>
<dbReference type="GO" id="GO:0016020">
    <property type="term" value="C:membrane"/>
    <property type="evidence" value="ECO:0007669"/>
    <property type="project" value="UniProtKB-SubCell"/>
</dbReference>
<feature type="transmembrane region" description="Helical" evidence="5">
    <location>
        <begin position="106"/>
        <end position="129"/>
    </location>
</feature>
<evidence type="ECO:0008006" key="8">
    <source>
        <dbReference type="Google" id="ProtNLM"/>
    </source>
</evidence>
<keyword evidence="7" id="KW-1185">Reference proteome</keyword>
<evidence type="ECO:0000313" key="6">
    <source>
        <dbReference type="EMBL" id="RPB11875.1"/>
    </source>
</evidence>
<accession>A0A3N4L1M2</accession>
<feature type="region of interest" description="Disordered" evidence="4">
    <location>
        <begin position="183"/>
        <end position="219"/>
    </location>
</feature>
<proteinExistence type="predicted"/>
<dbReference type="SUPFAM" id="SSF103575">
    <property type="entry name" value="Plexin repeat"/>
    <property type="match status" value="1"/>
</dbReference>
<name>A0A3N4L1M2_9PEZI</name>
<keyword evidence="3" id="KW-0325">Glycoprotein</keyword>
<evidence type="ECO:0000256" key="2">
    <source>
        <dbReference type="ARBA" id="ARBA00023136"/>
    </source>
</evidence>
<dbReference type="Proteomes" id="UP000277580">
    <property type="component" value="Unassembled WGS sequence"/>
</dbReference>
<evidence type="ECO:0000256" key="3">
    <source>
        <dbReference type="ARBA" id="ARBA00023180"/>
    </source>
</evidence>
<dbReference type="InParanoid" id="A0A3N4L1M2"/>
<reference evidence="6 7" key="1">
    <citation type="journal article" date="2018" name="Nat. Ecol. Evol.">
        <title>Pezizomycetes genomes reveal the molecular basis of ectomycorrhizal truffle lifestyle.</title>
        <authorList>
            <person name="Murat C."/>
            <person name="Payen T."/>
            <person name="Noel B."/>
            <person name="Kuo A."/>
            <person name="Morin E."/>
            <person name="Chen J."/>
            <person name="Kohler A."/>
            <person name="Krizsan K."/>
            <person name="Balestrini R."/>
            <person name="Da Silva C."/>
            <person name="Montanini B."/>
            <person name="Hainaut M."/>
            <person name="Levati E."/>
            <person name="Barry K.W."/>
            <person name="Belfiori B."/>
            <person name="Cichocki N."/>
            <person name="Clum A."/>
            <person name="Dockter R.B."/>
            <person name="Fauchery L."/>
            <person name="Guy J."/>
            <person name="Iotti M."/>
            <person name="Le Tacon F."/>
            <person name="Lindquist E.A."/>
            <person name="Lipzen A."/>
            <person name="Malagnac F."/>
            <person name="Mello A."/>
            <person name="Molinier V."/>
            <person name="Miyauchi S."/>
            <person name="Poulain J."/>
            <person name="Riccioni C."/>
            <person name="Rubini A."/>
            <person name="Sitrit Y."/>
            <person name="Splivallo R."/>
            <person name="Traeger S."/>
            <person name="Wang M."/>
            <person name="Zifcakova L."/>
            <person name="Wipf D."/>
            <person name="Zambonelli A."/>
            <person name="Paolocci F."/>
            <person name="Nowrousian M."/>
            <person name="Ottonello S."/>
            <person name="Baldrian P."/>
            <person name="Spatafora J.W."/>
            <person name="Henrissat B."/>
            <person name="Nagy L.G."/>
            <person name="Aury J.M."/>
            <person name="Wincker P."/>
            <person name="Grigoriev I.V."/>
            <person name="Bonfante P."/>
            <person name="Martin F.M."/>
        </authorList>
    </citation>
    <scope>NUCLEOTIDE SEQUENCE [LARGE SCALE GENOMIC DNA]</scope>
    <source>
        <strain evidence="6 7">CCBAS932</strain>
    </source>
</reference>
<sequence length="231" mass="25574">MVNFDMIESPLEDLGHARANVSSGSAGVLSDYDPERLFQHCWRRNSCGECLKTHMPCGWCPTSQACVPVFSGLFTPLGDPKVCPMSSERFELRTKPLGCNVSTVTALTAVVSVFSTLLLVGIIFVVVRYHASLGSLWRRIWRRNSGEEEEEDGEPNENTGLLHSTRRAAAGIGRNWSFWVHNTTPATKDRGEGPGPGTLERSDTTGDEGEAVGGREFEQRRERILHRNVEV</sequence>
<dbReference type="EMBL" id="ML119132">
    <property type="protein sequence ID" value="RPB11875.1"/>
    <property type="molecule type" value="Genomic_DNA"/>
</dbReference>